<dbReference type="PANTHER" id="PTHR43591:SF24">
    <property type="entry name" value="2-METHOXY-6-POLYPRENYL-1,4-BENZOQUINOL METHYLASE, MITOCHONDRIAL"/>
    <property type="match status" value="1"/>
</dbReference>
<proteinExistence type="predicted"/>
<gene>
    <name evidence="2" type="ORF">MGEO_20880</name>
</gene>
<reference evidence="2 3" key="1">
    <citation type="submission" date="2014-03" db="EMBL/GenBank/DDBJ databases">
        <title>The draft genome sequence of Marivita geojedonensis KCTC 23882.</title>
        <authorList>
            <person name="Lai Q."/>
            <person name="Shao Z."/>
        </authorList>
    </citation>
    <scope>NUCLEOTIDE SEQUENCE [LARGE SCALE GENOMIC DNA]</scope>
    <source>
        <strain evidence="2 3">DPG-138</strain>
    </source>
</reference>
<dbReference type="AlphaFoldDB" id="A0A1X4N6U9"/>
<dbReference type="InterPro" id="IPR029063">
    <property type="entry name" value="SAM-dependent_MTases_sf"/>
</dbReference>
<dbReference type="Proteomes" id="UP000193926">
    <property type="component" value="Unassembled WGS sequence"/>
</dbReference>
<protein>
    <submittedName>
        <fullName evidence="2">Ubiquinone biosynthesis protein UbiE</fullName>
    </submittedName>
</protein>
<dbReference type="PANTHER" id="PTHR43591">
    <property type="entry name" value="METHYLTRANSFERASE"/>
    <property type="match status" value="1"/>
</dbReference>
<dbReference type="STRING" id="1123756.MGEO_20880"/>
<dbReference type="SUPFAM" id="SSF53335">
    <property type="entry name" value="S-adenosyl-L-methionine-dependent methyltransferases"/>
    <property type="match status" value="1"/>
</dbReference>
<dbReference type="EMBL" id="JFKC01000063">
    <property type="protein sequence ID" value="OSQ41940.1"/>
    <property type="molecule type" value="Genomic_DNA"/>
</dbReference>
<accession>A0A1X4N6U9</accession>
<keyword evidence="3" id="KW-1185">Reference proteome</keyword>
<comment type="caution">
    <text evidence="2">The sequence shown here is derived from an EMBL/GenBank/DDBJ whole genome shotgun (WGS) entry which is preliminary data.</text>
</comment>
<dbReference type="Pfam" id="PF08241">
    <property type="entry name" value="Methyltransf_11"/>
    <property type="match status" value="1"/>
</dbReference>
<dbReference type="Gene3D" id="3.40.50.150">
    <property type="entry name" value="Vaccinia Virus protein VP39"/>
    <property type="match status" value="1"/>
</dbReference>
<name>A0A1X4N6U9_9RHOB</name>
<sequence>MTDPMDFATLERQGWAEEDTAASYARDFARASEMAVPALVAECAARRDRTALDLCCGHGIVARGLVALGAEVTGCDFSPAMLRIARSSVLGARFVEGDAMALPFEDASFDAVTIGFGMPRVPDPSTVMAEARRVLKPGGRLAYSVWEDTELSAMTYVFAAIMQHGAPDIELPPGPGATDYADPKRAFPAMETAGFCDLRCLTVASEWQIDDPAAPFNFFKDGTVRGGALLRPQPDANKDAIRAAVVSKVVANHGTDGPWKVPMPSIVISGKAK</sequence>
<evidence type="ECO:0000259" key="1">
    <source>
        <dbReference type="Pfam" id="PF08241"/>
    </source>
</evidence>
<dbReference type="RefSeq" id="WP_085641685.1">
    <property type="nucleotide sequence ID" value="NZ_JFKC01000063.1"/>
</dbReference>
<feature type="domain" description="Methyltransferase type 11" evidence="1">
    <location>
        <begin position="52"/>
        <end position="142"/>
    </location>
</feature>
<evidence type="ECO:0000313" key="2">
    <source>
        <dbReference type="EMBL" id="OSQ41940.1"/>
    </source>
</evidence>
<organism evidence="2 3">
    <name type="scientific">Marivita geojedonensis</name>
    <dbReference type="NCBI Taxonomy" id="1123756"/>
    <lineage>
        <taxon>Bacteria</taxon>
        <taxon>Pseudomonadati</taxon>
        <taxon>Pseudomonadota</taxon>
        <taxon>Alphaproteobacteria</taxon>
        <taxon>Rhodobacterales</taxon>
        <taxon>Roseobacteraceae</taxon>
        <taxon>Marivita</taxon>
    </lineage>
</organism>
<keyword evidence="2" id="KW-0830">Ubiquinone</keyword>
<evidence type="ECO:0000313" key="3">
    <source>
        <dbReference type="Proteomes" id="UP000193926"/>
    </source>
</evidence>
<dbReference type="GO" id="GO:0008757">
    <property type="term" value="F:S-adenosylmethionine-dependent methyltransferase activity"/>
    <property type="evidence" value="ECO:0007669"/>
    <property type="project" value="InterPro"/>
</dbReference>
<dbReference type="InterPro" id="IPR013216">
    <property type="entry name" value="Methyltransf_11"/>
</dbReference>
<dbReference type="CDD" id="cd02440">
    <property type="entry name" value="AdoMet_MTases"/>
    <property type="match status" value="1"/>
</dbReference>
<dbReference type="OrthoDB" id="8153637at2"/>